<gene>
    <name evidence="1" type="ORF">GCM10010151_58390</name>
</gene>
<evidence type="ECO:0000313" key="1">
    <source>
        <dbReference type="EMBL" id="GAA0360827.1"/>
    </source>
</evidence>
<dbReference type="Proteomes" id="UP001501822">
    <property type="component" value="Unassembled WGS sequence"/>
</dbReference>
<comment type="caution">
    <text evidence="1">The sequence shown here is derived from an EMBL/GenBank/DDBJ whole genome shotgun (WGS) entry which is preliminary data.</text>
</comment>
<dbReference type="EMBL" id="BAAABM010000054">
    <property type="protein sequence ID" value="GAA0360827.1"/>
    <property type="molecule type" value="Genomic_DNA"/>
</dbReference>
<accession>A0ABP3H4X9</accession>
<dbReference type="RefSeq" id="WP_289849003.1">
    <property type="nucleotide sequence ID" value="NZ_BAAABM010000054.1"/>
</dbReference>
<name>A0ABP3H4X9_9ACTN</name>
<keyword evidence="2" id="KW-1185">Reference proteome</keyword>
<sequence length="42" mass="4652">MTEESLTMLIVFALFIALAVLGPLAGTDSRDGLDWARTRFPR</sequence>
<protein>
    <submittedName>
        <fullName evidence="1">Uncharacterized protein</fullName>
    </submittedName>
</protein>
<organism evidence="1 2">
    <name type="scientific">Actinoallomurus spadix</name>
    <dbReference type="NCBI Taxonomy" id="79912"/>
    <lineage>
        <taxon>Bacteria</taxon>
        <taxon>Bacillati</taxon>
        <taxon>Actinomycetota</taxon>
        <taxon>Actinomycetes</taxon>
        <taxon>Streptosporangiales</taxon>
        <taxon>Thermomonosporaceae</taxon>
        <taxon>Actinoallomurus</taxon>
    </lineage>
</organism>
<reference evidence="2" key="1">
    <citation type="journal article" date="2019" name="Int. J. Syst. Evol. Microbiol.">
        <title>The Global Catalogue of Microorganisms (GCM) 10K type strain sequencing project: providing services to taxonomists for standard genome sequencing and annotation.</title>
        <authorList>
            <consortium name="The Broad Institute Genomics Platform"/>
            <consortium name="The Broad Institute Genome Sequencing Center for Infectious Disease"/>
            <person name="Wu L."/>
            <person name="Ma J."/>
        </authorList>
    </citation>
    <scope>NUCLEOTIDE SEQUENCE [LARGE SCALE GENOMIC DNA]</scope>
    <source>
        <strain evidence="2">JCM 3146</strain>
    </source>
</reference>
<evidence type="ECO:0000313" key="2">
    <source>
        <dbReference type="Proteomes" id="UP001501822"/>
    </source>
</evidence>
<proteinExistence type="predicted"/>